<reference evidence="1 2" key="2">
    <citation type="submission" date="2007-06" db="EMBL/GenBank/DDBJ databases">
        <title>Draft genome sequence of Ruminococcus gnavus (ATCC 29149).</title>
        <authorList>
            <person name="Sudarsanam P."/>
            <person name="Ley R."/>
            <person name="Guruge J."/>
            <person name="Turnbaugh P.J."/>
            <person name="Mahowald M."/>
            <person name="Liep D."/>
            <person name="Gordon J."/>
        </authorList>
    </citation>
    <scope>NUCLEOTIDE SEQUENCE [LARGE SCALE GENOMIC DNA]</scope>
    <source>
        <strain evidence="1 2">ATCC 29149</strain>
    </source>
</reference>
<organism evidence="1 2">
    <name type="scientific">Mediterraneibacter gnavus (strain ATCC 29149 / DSM 114966 / JCM 6515 / VPI C7-9)</name>
    <name type="common">Ruminococcus gnavus</name>
    <dbReference type="NCBI Taxonomy" id="411470"/>
    <lineage>
        <taxon>Bacteria</taxon>
        <taxon>Bacillati</taxon>
        <taxon>Bacillota</taxon>
        <taxon>Clostridia</taxon>
        <taxon>Lachnospirales</taxon>
        <taxon>Lachnospiraceae</taxon>
        <taxon>Mediterraneibacter</taxon>
    </lineage>
</organism>
<evidence type="ECO:0000313" key="1">
    <source>
        <dbReference type="EMBL" id="EDN78721.1"/>
    </source>
</evidence>
<protein>
    <submittedName>
        <fullName evidence="1">Uncharacterized protein</fullName>
    </submittedName>
</protein>
<name>A7B008_MEDG7</name>
<comment type="caution">
    <text evidence="1">The sequence shown here is derived from an EMBL/GenBank/DDBJ whole genome shotgun (WGS) entry which is preliminary data.</text>
</comment>
<dbReference type="Proteomes" id="UP000004410">
    <property type="component" value="Unassembled WGS sequence"/>
</dbReference>
<dbReference type="EMBL" id="AAYG02000008">
    <property type="protein sequence ID" value="EDN78721.1"/>
    <property type="molecule type" value="Genomic_DNA"/>
</dbReference>
<evidence type="ECO:0000313" key="2">
    <source>
        <dbReference type="Proteomes" id="UP000004410"/>
    </source>
</evidence>
<sequence length="47" mass="5861">MREMKKKLCRKQIFGQTWHKNKWNGRCMLNHKMIIRIIVKNVSRETF</sequence>
<accession>A7B008</accession>
<proteinExistence type="predicted"/>
<reference evidence="1 2" key="1">
    <citation type="submission" date="2007-04" db="EMBL/GenBank/DDBJ databases">
        <authorList>
            <person name="Fulton L."/>
            <person name="Clifton S."/>
            <person name="Fulton B."/>
            <person name="Xu J."/>
            <person name="Minx P."/>
            <person name="Pepin K.H."/>
            <person name="Johnson M."/>
            <person name="Thiruvilangam P."/>
            <person name="Bhonagiri V."/>
            <person name="Nash W.E."/>
            <person name="Mardis E.R."/>
            <person name="Wilson R.K."/>
        </authorList>
    </citation>
    <scope>NUCLEOTIDE SEQUENCE [LARGE SCALE GENOMIC DNA]</scope>
    <source>
        <strain evidence="1 2">ATCC 29149</strain>
    </source>
</reference>
<gene>
    <name evidence="1" type="ORF">RUMGNA_00882</name>
</gene>
<dbReference type="PaxDb" id="411470-RUMGNA_00882"/>
<dbReference type="AlphaFoldDB" id="A7B008"/>